<gene>
    <name evidence="2" type="ORF">CSPHI_08325</name>
</gene>
<feature type="compositionally biased region" description="Basic and acidic residues" evidence="1">
    <location>
        <begin position="10"/>
        <end position="25"/>
    </location>
</feature>
<sequence length="300" mass="31979">MNNRWLDPGPDNHRLDPAAPEDHRAATWPADTAAPPEPGRPAAPTLTLPDGPGAAQHRPGTPVPVVVDGPAPTAPPPFPPERRTTMPGATALIITLLTLILSAVAYGTETLADKADEWFPPAGDTASAEETAGDDYGGYGSVEEYCAAEPQDYVCVMTRWTNGVMDAPIEASTEATGFFLWDSEGTEIRCAFGEGFGIGACATLRDYWELDNRPAQHSVNLASGLPLGDPDDDSPIAGTAAAVWDGGVEYLPADRKIALPDGRGWIYYDLGILMRGGIDGDEQSPVVYLEDSIWMFLRDD</sequence>
<evidence type="ECO:0000256" key="1">
    <source>
        <dbReference type="SAM" id="MobiDB-lite"/>
    </source>
</evidence>
<dbReference type="RefSeq" id="WP_075692389.1">
    <property type="nucleotide sequence ID" value="NZ_CP009248.1"/>
</dbReference>
<proteinExistence type="predicted"/>
<evidence type="ECO:0000313" key="2">
    <source>
        <dbReference type="EMBL" id="APT91037.1"/>
    </source>
</evidence>
<keyword evidence="3" id="KW-1185">Reference proteome</keyword>
<dbReference type="AlphaFoldDB" id="A0A1L7CYY3"/>
<accession>A0A1L7CYY3</accession>
<reference evidence="2 3" key="1">
    <citation type="submission" date="2014-08" db="EMBL/GenBank/DDBJ databases">
        <title>Complete genome sequence of Corynebacterium sphenisci CECT 5990(T) (=DSM 44792(T)), isolated from healthy wild penguins.</title>
        <authorList>
            <person name="Ruckert C."/>
            <person name="Albersmeier A."/>
            <person name="Winkler A."/>
            <person name="Kalinowski J."/>
        </authorList>
    </citation>
    <scope>NUCLEOTIDE SEQUENCE [LARGE SCALE GENOMIC DNA]</scope>
    <source>
        <strain evidence="2 3">DSM 44792</strain>
    </source>
</reference>
<dbReference type="Proteomes" id="UP000185469">
    <property type="component" value="Chromosome"/>
</dbReference>
<feature type="region of interest" description="Disordered" evidence="1">
    <location>
        <begin position="1"/>
        <end position="85"/>
    </location>
</feature>
<organism evidence="2 3">
    <name type="scientific">Corynebacterium sphenisci DSM 44792</name>
    <dbReference type="NCBI Taxonomy" id="1437874"/>
    <lineage>
        <taxon>Bacteria</taxon>
        <taxon>Bacillati</taxon>
        <taxon>Actinomycetota</taxon>
        <taxon>Actinomycetes</taxon>
        <taxon>Mycobacteriales</taxon>
        <taxon>Corynebacteriaceae</taxon>
        <taxon>Corynebacterium</taxon>
    </lineage>
</organism>
<protein>
    <submittedName>
        <fullName evidence="2">Uncharacterized protein</fullName>
    </submittedName>
</protein>
<dbReference type="KEGG" id="csph:CSPHI_08325"/>
<feature type="compositionally biased region" description="Low complexity" evidence="1">
    <location>
        <begin position="59"/>
        <end position="71"/>
    </location>
</feature>
<evidence type="ECO:0000313" key="3">
    <source>
        <dbReference type="Proteomes" id="UP000185469"/>
    </source>
</evidence>
<dbReference type="EMBL" id="CP009248">
    <property type="protein sequence ID" value="APT91037.1"/>
    <property type="molecule type" value="Genomic_DNA"/>
</dbReference>
<name>A0A1L7CYY3_9CORY</name>